<comment type="caution">
    <text evidence="3">The sequence shown here is derived from an EMBL/GenBank/DDBJ whole genome shotgun (WGS) entry which is preliminary data.</text>
</comment>
<evidence type="ECO:0000256" key="1">
    <source>
        <dbReference type="SAM" id="MobiDB-lite"/>
    </source>
</evidence>
<keyword evidence="2" id="KW-0472">Membrane</keyword>
<evidence type="ECO:0008006" key="5">
    <source>
        <dbReference type="Google" id="ProtNLM"/>
    </source>
</evidence>
<evidence type="ECO:0000313" key="3">
    <source>
        <dbReference type="EMBL" id="MBE7942771.1"/>
    </source>
</evidence>
<protein>
    <recommendedName>
        <fullName evidence="5">Energy transducer TonB</fullName>
    </recommendedName>
</protein>
<dbReference type="RefSeq" id="WP_227753966.1">
    <property type="nucleotide sequence ID" value="NZ_JADDOJ010000137.1"/>
</dbReference>
<name>A0ABR9SK75_9BURK</name>
<sequence>MLYRPTPPSLPPQRMSPAALATAGVLHAAVIWLLWKYSPIEPAVRYVVYQYVQPISPSPGASRAITLRPARPQASPDSQELFSRRVEPSVPLQATDQLPDTLKPAKPQPA</sequence>
<feature type="transmembrane region" description="Helical" evidence="2">
    <location>
        <begin position="15"/>
        <end position="35"/>
    </location>
</feature>
<gene>
    <name evidence="3" type="ORF">IM725_19550</name>
</gene>
<evidence type="ECO:0000313" key="4">
    <source>
        <dbReference type="Proteomes" id="UP000715965"/>
    </source>
</evidence>
<accession>A0ABR9SK75</accession>
<dbReference type="Proteomes" id="UP000715965">
    <property type="component" value="Unassembled WGS sequence"/>
</dbReference>
<organism evidence="3 4">
    <name type="scientific">Ramlibacter aquaticus</name>
    <dbReference type="NCBI Taxonomy" id="2780094"/>
    <lineage>
        <taxon>Bacteria</taxon>
        <taxon>Pseudomonadati</taxon>
        <taxon>Pseudomonadota</taxon>
        <taxon>Betaproteobacteria</taxon>
        <taxon>Burkholderiales</taxon>
        <taxon>Comamonadaceae</taxon>
        <taxon>Ramlibacter</taxon>
    </lineage>
</organism>
<keyword evidence="2" id="KW-1133">Transmembrane helix</keyword>
<evidence type="ECO:0000256" key="2">
    <source>
        <dbReference type="SAM" id="Phobius"/>
    </source>
</evidence>
<proteinExistence type="predicted"/>
<feature type="non-terminal residue" evidence="3">
    <location>
        <position position="110"/>
    </location>
</feature>
<dbReference type="EMBL" id="JADDOJ010000137">
    <property type="protein sequence ID" value="MBE7942771.1"/>
    <property type="molecule type" value="Genomic_DNA"/>
</dbReference>
<keyword evidence="2" id="KW-0812">Transmembrane</keyword>
<reference evidence="3 4" key="1">
    <citation type="submission" date="2020-10" db="EMBL/GenBank/DDBJ databases">
        <title>Draft genome of Ramlibacter aquaticus LMG 30558.</title>
        <authorList>
            <person name="Props R."/>
        </authorList>
    </citation>
    <scope>NUCLEOTIDE SEQUENCE [LARGE SCALE GENOMIC DNA]</scope>
    <source>
        <strain evidence="3 4">LMG 30558</strain>
    </source>
</reference>
<keyword evidence="4" id="KW-1185">Reference proteome</keyword>
<feature type="region of interest" description="Disordered" evidence="1">
    <location>
        <begin position="69"/>
        <end position="110"/>
    </location>
</feature>